<protein>
    <submittedName>
        <fullName evidence="1">TraW protein</fullName>
    </submittedName>
</protein>
<reference evidence="1 2" key="1">
    <citation type="submission" date="2014-08" db="EMBL/GenBank/DDBJ databases">
        <title>Whole genome shotgun sequence of Sphingomonas paucimobilis NBRC 13935.</title>
        <authorList>
            <person name="Hosoyama A."/>
            <person name="Hashimoto M."/>
            <person name="Hosoyama Y."/>
            <person name="Noguchi M."/>
            <person name="Uohara A."/>
            <person name="Ohji S."/>
            <person name="Katano-Makiyama Y."/>
            <person name="Ichikawa N."/>
            <person name="Kimura A."/>
            <person name="Yamazoe A."/>
            <person name="Fujita N."/>
        </authorList>
    </citation>
    <scope>NUCLEOTIDE SEQUENCE [LARGE SCALE GENOMIC DNA]</scope>
    <source>
        <strain evidence="1 2">NBRC 13935</strain>
    </source>
</reference>
<dbReference type="NCBIfam" id="TIGR02743">
    <property type="entry name" value="TraW"/>
    <property type="match status" value="1"/>
</dbReference>
<accession>A0A0C9N559</accession>
<evidence type="ECO:0000313" key="1">
    <source>
        <dbReference type="EMBL" id="GAN14669.1"/>
    </source>
</evidence>
<name>A0A0C9N559_SPHPI</name>
<dbReference type="Proteomes" id="UP000032025">
    <property type="component" value="Unassembled WGS sequence"/>
</dbReference>
<organism evidence="1 2">
    <name type="scientific">Sphingomonas paucimobilis NBRC 13935</name>
    <dbReference type="NCBI Taxonomy" id="1219050"/>
    <lineage>
        <taxon>Bacteria</taxon>
        <taxon>Pseudomonadati</taxon>
        <taxon>Pseudomonadota</taxon>
        <taxon>Alphaproteobacteria</taxon>
        <taxon>Sphingomonadales</taxon>
        <taxon>Sphingomonadaceae</taxon>
        <taxon>Sphingomonas</taxon>
    </lineage>
</organism>
<dbReference type="EMBL" id="BBJS01000043">
    <property type="protein sequence ID" value="GAN14669.1"/>
    <property type="molecule type" value="Genomic_DNA"/>
</dbReference>
<sequence length="219" mass="23940">MIRAVAASLAGAACLGAGVLVTGSERGEARDFGQLGQTFPVIEADLLSTIEARLQRAQATGEMDRVNAAFAKRVEAKVRRPVPVAGITPAEEPRAWDYDPSITLEREIRDHKGQVIAQAGQRINPLDFVSMRQSLVFVDGDDTAQVVWATRRFTEFNAKIIFVKGSPIESMTARKRRFFFDQDGRLTAKFGIRHTPAVVSQTGSLLRVSETVLEPGAKS</sequence>
<dbReference type="AlphaFoldDB" id="A0A0C9N559"/>
<dbReference type="InterPro" id="IPR014114">
    <property type="entry name" value="TraW"/>
</dbReference>
<proteinExistence type="predicted"/>
<dbReference type="RefSeq" id="WP_007406603.1">
    <property type="nucleotide sequence ID" value="NZ_BBJS01000043.1"/>
</dbReference>
<keyword evidence="2" id="KW-1185">Reference proteome</keyword>
<comment type="caution">
    <text evidence="1">The sequence shown here is derived from an EMBL/GenBank/DDBJ whole genome shotgun (WGS) entry which is preliminary data.</text>
</comment>
<dbReference type="GeneID" id="78525648"/>
<gene>
    <name evidence="1" type="primary">traW</name>
    <name evidence="1" type="ORF">SP6_43_01680</name>
</gene>
<evidence type="ECO:0000313" key="2">
    <source>
        <dbReference type="Proteomes" id="UP000032025"/>
    </source>
</evidence>